<dbReference type="Gene3D" id="6.10.140.1270">
    <property type="match status" value="1"/>
</dbReference>
<evidence type="ECO:0000259" key="2">
    <source>
        <dbReference type="PROSITE" id="PS51505"/>
    </source>
</evidence>
<proteinExistence type="predicted"/>
<dbReference type="PROSITE" id="PS51505">
    <property type="entry name" value="SCA7"/>
    <property type="match status" value="1"/>
</dbReference>
<sequence length="846" mass="89505">MRLATGSAGTMRSCGPFPRSRPAVPVTSQQGDSCFGIKMASKASVADAPVGQSWSMWSKYLNSKSFSSSSPSGGGALKSWLHSDSMKLKKEDMGLFGFCPLRDEFTLAICNICHVAVKPQAFKTHMDKKHKTRGDGNAIPELDKSITLQGTSKETSGLRSKKTKRSKATKADNTIPVISIPEIPVPRARVLTESKATLPSPQKPPPIPEDELENVAKCASEEEAFSDGKPLAKRLKLAPVDSRLRNGACDPVIVPLSRQDTLPMNEAPSQGSSTVPSSSDSSASGSKKQRKLLPLKDRTFDPDRHCGVWIPELNQPCARSLTCKTHGMLAKRAVQGRSKSYKELLEEHRSAKDPNRSKPSTPSSSASKSPQAGAFQSPSPVTGPVMPELSLELPSSLLASGHLASTQVYLPPPVLTLASSLPLMNIQPQQQQHSVTIPITPTPASAAEQPSLAARVHHHSGHDDPFRDIPVSPDHPKPLAVTGFRMRRLGGTQTMRRNFDHARRALTGAVRGVKPSPSLVFNPTSSALNLQSGNHSGSPHPLVSGKSVLLRRPVPSPSSAPSPQHIVPIPVFNGQAIRSATPTTLPQGASLLLNSTGQTKPLTQSVVLNAVHTVASNIAPRQTISMTKAPAGNSLLTCRPVVNSILLDQLNGGNTALQNAGTPTQYVTVSIPNGVTLGTATQQIQKNLLKVGVTNASMSSAGMKQSIVISPAAFQTQPGPSISAGGGCERLKVQLDGSLSSQQGFPITVEFPRQASANPNSGQIITGGQPVTYLTSLPSSGTLTFQQVLNPQMLSQLQLPQGQGPSGKTLMTTSSKLAPAGTNLPLRIFTSKQLAAPIPHDQKPNS</sequence>
<dbReference type="InterPro" id="IPR052237">
    <property type="entry name" value="Ataxin-7-like_regulator"/>
</dbReference>
<dbReference type="EMBL" id="LR902913">
    <property type="protein sequence ID" value="CAD7251253.1"/>
    <property type="molecule type" value="Genomic_DNA"/>
</dbReference>
<accession>A0A7R9AC02</accession>
<feature type="region of interest" description="Disordered" evidence="1">
    <location>
        <begin position="346"/>
        <end position="387"/>
    </location>
</feature>
<feature type="domain" description="SCA7" evidence="2">
    <location>
        <begin position="293"/>
        <end position="360"/>
    </location>
</feature>
<feature type="compositionally biased region" description="Basic residues" evidence="1">
    <location>
        <begin position="159"/>
        <end position="168"/>
    </location>
</feature>
<feature type="compositionally biased region" description="Low complexity" evidence="1">
    <location>
        <begin position="357"/>
        <end position="370"/>
    </location>
</feature>
<dbReference type="InterPro" id="IPR022698">
    <property type="entry name" value="OrsD"/>
</dbReference>
<feature type="region of interest" description="Disordered" evidence="1">
    <location>
        <begin position="457"/>
        <end position="477"/>
    </location>
</feature>
<dbReference type="AlphaFoldDB" id="A0A7R9AC02"/>
<evidence type="ECO:0000256" key="1">
    <source>
        <dbReference type="SAM" id="MobiDB-lite"/>
    </source>
</evidence>
<feature type="compositionally biased region" description="Basic and acidic residues" evidence="1">
    <location>
        <begin position="346"/>
        <end position="356"/>
    </location>
</feature>
<feature type="compositionally biased region" description="Low complexity" evidence="1">
    <location>
        <begin position="267"/>
        <end position="286"/>
    </location>
</feature>
<dbReference type="Pfam" id="PF08313">
    <property type="entry name" value="SCA7"/>
    <property type="match status" value="1"/>
</dbReference>
<feature type="compositionally biased region" description="Polar residues" evidence="1">
    <location>
        <begin position="149"/>
        <end position="158"/>
    </location>
</feature>
<feature type="region of interest" description="Disordered" evidence="1">
    <location>
        <begin position="149"/>
        <end position="170"/>
    </location>
</feature>
<name>A0A7R9AC02_9CRUS</name>
<dbReference type="PANTHER" id="PTHR15117">
    <property type="entry name" value="ATAXIN 7 RELATED"/>
    <property type="match status" value="1"/>
</dbReference>
<dbReference type="EMBL" id="CAJPEV010003396">
    <property type="protein sequence ID" value="CAG0899662.1"/>
    <property type="molecule type" value="Genomic_DNA"/>
</dbReference>
<dbReference type="OrthoDB" id="6382552at2759"/>
<dbReference type="PANTHER" id="PTHR15117:SF24">
    <property type="entry name" value="SCA7 DOMAIN-CONTAINING PROTEIN"/>
    <property type="match status" value="1"/>
</dbReference>
<keyword evidence="4" id="KW-1185">Reference proteome</keyword>
<organism evidence="3">
    <name type="scientific">Darwinula stevensoni</name>
    <dbReference type="NCBI Taxonomy" id="69355"/>
    <lineage>
        <taxon>Eukaryota</taxon>
        <taxon>Metazoa</taxon>
        <taxon>Ecdysozoa</taxon>
        <taxon>Arthropoda</taxon>
        <taxon>Crustacea</taxon>
        <taxon>Oligostraca</taxon>
        <taxon>Ostracoda</taxon>
        <taxon>Podocopa</taxon>
        <taxon>Podocopida</taxon>
        <taxon>Darwinulocopina</taxon>
        <taxon>Darwinuloidea</taxon>
        <taxon>Darwinulidae</taxon>
        <taxon>Darwinula</taxon>
    </lineage>
</organism>
<dbReference type="Pfam" id="PF12013">
    <property type="entry name" value="OrsD"/>
    <property type="match status" value="1"/>
</dbReference>
<reference evidence="3" key="1">
    <citation type="submission" date="2020-11" db="EMBL/GenBank/DDBJ databases">
        <authorList>
            <person name="Tran Van P."/>
        </authorList>
    </citation>
    <scope>NUCLEOTIDE SEQUENCE</scope>
</reference>
<protein>
    <recommendedName>
        <fullName evidence="2">SCA7 domain-containing protein</fullName>
    </recommendedName>
</protein>
<dbReference type="Proteomes" id="UP000677054">
    <property type="component" value="Unassembled WGS sequence"/>
</dbReference>
<evidence type="ECO:0000313" key="4">
    <source>
        <dbReference type="Proteomes" id="UP000677054"/>
    </source>
</evidence>
<feature type="region of interest" description="Disordered" evidence="1">
    <location>
        <begin position="262"/>
        <end position="298"/>
    </location>
</feature>
<gene>
    <name evidence="3" type="ORF">DSTB1V02_LOCUS11020</name>
</gene>
<dbReference type="InterPro" id="IPR013243">
    <property type="entry name" value="SCA7_dom"/>
</dbReference>
<evidence type="ECO:0000313" key="3">
    <source>
        <dbReference type="EMBL" id="CAD7251253.1"/>
    </source>
</evidence>